<sequence>HYELIAKGGTYYNLFNAQQLQQNNEVGEIIVQSEGEIIEEHKYESTSSILTNIKNDYEYTTWELIKKILRISQPEILVILI</sequence>
<feature type="non-terminal residue" evidence="1">
    <location>
        <position position="1"/>
    </location>
</feature>
<reference evidence="1" key="1">
    <citation type="submission" date="2021-06" db="EMBL/GenBank/DDBJ databases">
        <authorList>
            <person name="Kallberg Y."/>
            <person name="Tangrot J."/>
            <person name="Rosling A."/>
        </authorList>
    </citation>
    <scope>NUCLEOTIDE SEQUENCE</scope>
    <source>
        <strain evidence="1">IN212</strain>
    </source>
</reference>
<organism evidence="1 2">
    <name type="scientific">Racocetra fulgida</name>
    <dbReference type="NCBI Taxonomy" id="60492"/>
    <lineage>
        <taxon>Eukaryota</taxon>
        <taxon>Fungi</taxon>
        <taxon>Fungi incertae sedis</taxon>
        <taxon>Mucoromycota</taxon>
        <taxon>Glomeromycotina</taxon>
        <taxon>Glomeromycetes</taxon>
        <taxon>Diversisporales</taxon>
        <taxon>Gigasporaceae</taxon>
        <taxon>Racocetra</taxon>
    </lineage>
</organism>
<accession>A0A9N9KCT7</accession>
<dbReference type="Proteomes" id="UP000789396">
    <property type="component" value="Unassembled WGS sequence"/>
</dbReference>
<proteinExistence type="predicted"/>
<name>A0A9N9KCT7_9GLOM</name>
<dbReference type="OrthoDB" id="10459695at2759"/>
<comment type="caution">
    <text evidence="1">The sequence shown here is derived from an EMBL/GenBank/DDBJ whole genome shotgun (WGS) entry which is preliminary data.</text>
</comment>
<feature type="non-terminal residue" evidence="1">
    <location>
        <position position="81"/>
    </location>
</feature>
<protein>
    <submittedName>
        <fullName evidence="1">342_t:CDS:1</fullName>
    </submittedName>
</protein>
<evidence type="ECO:0000313" key="2">
    <source>
        <dbReference type="Proteomes" id="UP000789396"/>
    </source>
</evidence>
<dbReference type="EMBL" id="CAJVPZ010100165">
    <property type="protein sequence ID" value="CAG8821192.1"/>
    <property type="molecule type" value="Genomic_DNA"/>
</dbReference>
<evidence type="ECO:0000313" key="1">
    <source>
        <dbReference type="EMBL" id="CAG8821192.1"/>
    </source>
</evidence>
<gene>
    <name evidence="1" type="ORF">RFULGI_LOCUS19662</name>
</gene>
<keyword evidence="2" id="KW-1185">Reference proteome</keyword>
<dbReference type="AlphaFoldDB" id="A0A9N9KCT7"/>